<dbReference type="EMBL" id="SPMY01000124">
    <property type="protein sequence ID" value="NMQ30335.1"/>
    <property type="molecule type" value="Genomic_DNA"/>
</dbReference>
<organism evidence="2 3">
    <name type="scientific">Candidatus Accumulibacter phosphatis</name>
    <dbReference type="NCBI Taxonomy" id="327160"/>
    <lineage>
        <taxon>Bacteria</taxon>
        <taxon>Pseudomonadati</taxon>
        <taxon>Pseudomonadota</taxon>
        <taxon>Betaproteobacteria</taxon>
        <taxon>Candidatus Accumulibacter</taxon>
    </lineage>
</organism>
<comment type="caution">
    <text evidence="2">The sequence shown here is derived from an EMBL/GenBank/DDBJ whole genome shotgun (WGS) entry which is preliminary data.</text>
</comment>
<name>A0ABX1U3P1_9PROT</name>
<proteinExistence type="predicted"/>
<keyword evidence="1" id="KW-0732">Signal</keyword>
<dbReference type="Proteomes" id="UP000749010">
    <property type="component" value="Unassembled WGS sequence"/>
</dbReference>
<feature type="chain" id="PRO_5045264284" evidence="1">
    <location>
        <begin position="22"/>
        <end position="154"/>
    </location>
</feature>
<reference evidence="2 3" key="1">
    <citation type="submission" date="2019-03" db="EMBL/GenBank/DDBJ databases">
        <title>Metabolic reconstructions from genomes of highly enriched 'Candidatus Accumulibacter' and 'Candidatus Competibacter' bioreactor populations.</title>
        <authorList>
            <person name="Annavajhala M.K."/>
            <person name="Welles L."/>
            <person name="Abbas B."/>
            <person name="Sorokin D."/>
            <person name="Park H."/>
            <person name="Van Loosdrecht M."/>
            <person name="Chandran K."/>
        </authorList>
    </citation>
    <scope>NUCLEOTIDE SEQUENCE [LARGE SCALE GENOMIC DNA]</scope>
    <source>
        <strain evidence="2 3">SBR_S</strain>
    </source>
</reference>
<keyword evidence="3" id="KW-1185">Reference proteome</keyword>
<evidence type="ECO:0000313" key="2">
    <source>
        <dbReference type="EMBL" id="NMQ30335.1"/>
    </source>
</evidence>
<dbReference type="RefSeq" id="WP_169068727.1">
    <property type="nucleotide sequence ID" value="NZ_SPMY01000124.1"/>
</dbReference>
<dbReference type="PROSITE" id="PS51257">
    <property type="entry name" value="PROKAR_LIPOPROTEIN"/>
    <property type="match status" value="1"/>
</dbReference>
<gene>
    <name evidence="2" type="ORF">E4Q23_22785</name>
</gene>
<evidence type="ECO:0000256" key="1">
    <source>
        <dbReference type="SAM" id="SignalP"/>
    </source>
</evidence>
<dbReference type="Pfam" id="PF07283">
    <property type="entry name" value="TrbH"/>
    <property type="match status" value="1"/>
</dbReference>
<evidence type="ECO:0000313" key="3">
    <source>
        <dbReference type="Proteomes" id="UP000749010"/>
    </source>
</evidence>
<protein>
    <submittedName>
        <fullName evidence="2">Conjugal transfer protein TrbH</fullName>
    </submittedName>
</protein>
<sequence>MRKLMGLAPLLFLLAGLSGCASIEPYGNFLGANAPATLNETLAADTVKQLMVLYPPASTRFDLGQPTPDAYGSALVESLRIKGYAILEFEPDEAASADNPNTAGPGLNLRYVLDAPASTNLYRLTLMVGSQSLSRAYVAQNDSVAPAGAWVRKE</sequence>
<accession>A0ABX1U3P1</accession>
<dbReference type="InterPro" id="IPR010837">
    <property type="entry name" value="Conjugal_tfr_TrbH"/>
</dbReference>
<feature type="signal peptide" evidence="1">
    <location>
        <begin position="1"/>
        <end position="21"/>
    </location>
</feature>